<keyword evidence="7" id="KW-1185">Reference proteome</keyword>
<keyword evidence="2 5" id="KW-0812">Transmembrane</keyword>
<evidence type="ECO:0000256" key="2">
    <source>
        <dbReference type="ARBA" id="ARBA00022692"/>
    </source>
</evidence>
<keyword evidence="4 5" id="KW-0472">Membrane</keyword>
<dbReference type="KEGG" id="bsan:CHH28_03140"/>
<feature type="transmembrane region" description="Helical" evidence="5">
    <location>
        <begin position="139"/>
        <end position="158"/>
    </location>
</feature>
<feature type="transmembrane region" description="Helical" evidence="5">
    <location>
        <begin position="232"/>
        <end position="253"/>
    </location>
</feature>
<dbReference type="PANTHER" id="PTHR10361">
    <property type="entry name" value="SODIUM-BILE ACID COTRANSPORTER"/>
    <property type="match status" value="1"/>
</dbReference>
<dbReference type="PANTHER" id="PTHR10361:SF24">
    <property type="entry name" value="P3 PROTEIN"/>
    <property type="match status" value="1"/>
</dbReference>
<feature type="transmembrane region" description="Helical" evidence="5">
    <location>
        <begin position="40"/>
        <end position="62"/>
    </location>
</feature>
<evidence type="ECO:0000256" key="1">
    <source>
        <dbReference type="ARBA" id="ARBA00004141"/>
    </source>
</evidence>
<dbReference type="OrthoDB" id="9806785at2"/>
<dbReference type="GO" id="GO:0016020">
    <property type="term" value="C:membrane"/>
    <property type="evidence" value="ECO:0007669"/>
    <property type="project" value="UniProtKB-SubCell"/>
</dbReference>
<dbReference type="Proteomes" id="UP000202440">
    <property type="component" value="Chromosome"/>
</dbReference>
<feature type="transmembrane region" description="Helical" evidence="5">
    <location>
        <begin position="197"/>
        <end position="220"/>
    </location>
</feature>
<feature type="transmembrane region" description="Helical" evidence="5">
    <location>
        <begin position="259"/>
        <end position="278"/>
    </location>
</feature>
<dbReference type="InterPro" id="IPR004710">
    <property type="entry name" value="Bilac:Na_transpt"/>
</dbReference>
<proteinExistence type="predicted"/>
<evidence type="ECO:0000256" key="3">
    <source>
        <dbReference type="ARBA" id="ARBA00022989"/>
    </source>
</evidence>
<feature type="transmembrane region" description="Helical" evidence="5">
    <location>
        <begin position="6"/>
        <end position="28"/>
    </location>
</feature>
<dbReference type="EMBL" id="CP022530">
    <property type="protein sequence ID" value="ASP37728.1"/>
    <property type="molecule type" value="Genomic_DNA"/>
</dbReference>
<evidence type="ECO:0000313" key="7">
    <source>
        <dbReference type="Proteomes" id="UP000202440"/>
    </source>
</evidence>
<evidence type="ECO:0000256" key="4">
    <source>
        <dbReference type="ARBA" id="ARBA00023136"/>
    </source>
</evidence>
<protein>
    <submittedName>
        <fullName evidence="6">Na+-dependent transporter</fullName>
    </submittedName>
</protein>
<keyword evidence="3 5" id="KW-1133">Transmembrane helix</keyword>
<dbReference type="RefSeq" id="WP_094058937.1">
    <property type="nucleotide sequence ID" value="NZ_CP022530.1"/>
</dbReference>
<evidence type="ECO:0000256" key="5">
    <source>
        <dbReference type="SAM" id="Phobius"/>
    </source>
</evidence>
<dbReference type="InterPro" id="IPR038770">
    <property type="entry name" value="Na+/solute_symporter_sf"/>
</dbReference>
<feature type="transmembrane region" description="Helical" evidence="5">
    <location>
        <begin position="68"/>
        <end position="90"/>
    </location>
</feature>
<sequence length="294" mass="31320">MFEAMTQIGLPIALMLIMAGVGMSLTPADFRRVASEPKGFFLGASCQLLMLPLVAMALIAITGLSGEVAIGLFILALCPGGVTSNLYTYLARGDVGLSVSLTAVLGFITPFTIPLLGAWAISFYGDGGKQFELPLLSTWFKLIVITVVPVLFGMAIRGQWPELAKRLESVLSIFSMLVLGLLVISIAINLGPQLLDFVVQAGPAALLLNVVTMVLGYALGSWLLHRETQARTVCLEVGLQNSTLALLITTGVLQSTEMSIAPSVYSLVMFVTATIFALRLRRRPADVQGCLNVS</sequence>
<accession>A0A222FFE0</accession>
<dbReference type="Gene3D" id="1.20.1530.20">
    <property type="match status" value="1"/>
</dbReference>
<dbReference type="Pfam" id="PF01758">
    <property type="entry name" value="SBF"/>
    <property type="match status" value="1"/>
</dbReference>
<dbReference type="AlphaFoldDB" id="A0A222FFE0"/>
<gene>
    <name evidence="6" type="ORF">CHH28_03140</name>
</gene>
<feature type="transmembrane region" description="Helical" evidence="5">
    <location>
        <begin position="170"/>
        <end position="191"/>
    </location>
</feature>
<dbReference type="InterPro" id="IPR002657">
    <property type="entry name" value="BilAc:Na_symport/Acr3"/>
</dbReference>
<comment type="subcellular location">
    <subcellularLocation>
        <location evidence="1">Membrane</location>
        <topology evidence="1">Multi-pass membrane protein</topology>
    </subcellularLocation>
</comment>
<name>A0A222FFE0_9GAMM</name>
<evidence type="ECO:0000313" key="6">
    <source>
        <dbReference type="EMBL" id="ASP37728.1"/>
    </source>
</evidence>
<reference evidence="6 7" key="1">
    <citation type="submission" date="2017-07" db="EMBL/GenBank/DDBJ databases">
        <title>Annotated genome sequence of Bacterioplanes sanyensis isolated from Red Sea.</title>
        <authorList>
            <person name="Rehman Z.U."/>
        </authorList>
    </citation>
    <scope>NUCLEOTIDE SEQUENCE [LARGE SCALE GENOMIC DNA]</scope>
    <source>
        <strain evidence="6 7">NV9</strain>
    </source>
</reference>
<feature type="transmembrane region" description="Helical" evidence="5">
    <location>
        <begin position="97"/>
        <end position="119"/>
    </location>
</feature>
<organism evidence="6 7">
    <name type="scientific">Bacterioplanes sanyensis</name>
    <dbReference type="NCBI Taxonomy" id="1249553"/>
    <lineage>
        <taxon>Bacteria</taxon>
        <taxon>Pseudomonadati</taxon>
        <taxon>Pseudomonadota</taxon>
        <taxon>Gammaproteobacteria</taxon>
        <taxon>Oceanospirillales</taxon>
        <taxon>Oceanospirillaceae</taxon>
        <taxon>Bacterioplanes</taxon>
    </lineage>
</organism>